<evidence type="ECO:0008006" key="4">
    <source>
        <dbReference type="Google" id="ProtNLM"/>
    </source>
</evidence>
<dbReference type="PROSITE" id="PS51257">
    <property type="entry name" value="PROKAR_LIPOPROTEIN"/>
    <property type="match status" value="1"/>
</dbReference>
<comment type="caution">
    <text evidence="2">The sequence shown here is derived from an EMBL/GenBank/DDBJ whole genome shotgun (WGS) entry which is preliminary data.</text>
</comment>
<reference evidence="2 3" key="1">
    <citation type="submission" date="2022-11" db="EMBL/GenBank/DDBJ databases">
        <title>Minimal conservation of predation-associated metabolite biosynthetic gene clusters underscores biosynthetic potential of Myxococcota including descriptions for ten novel species: Archangium lansinium sp. nov., Myxococcus landrumus sp. nov., Nannocystis bai.</title>
        <authorList>
            <person name="Ahearne A."/>
            <person name="Stevens C."/>
            <person name="Dowd S."/>
        </authorList>
    </citation>
    <scope>NUCLEOTIDE SEQUENCE [LARGE SCALE GENOMIC DNA]</scope>
    <source>
        <strain evidence="2 3">BB15-2</strain>
    </source>
</reference>
<accession>A0ABT5EBR2</accession>
<sequence length="317" mass="34272">MRRPLLLLALAGLFACKTTTSGRPRVPAATESGAFGTPIAGPGSDAGASPFDLKTSSSGAFANPGGPRPGHDARAGDRPRIGDVRAPETTAPAGPPGSSKDRPIAACGTTGSYVAVADSECEDGTRPFDGDIPSGMKARRGNVGPNKDGHVIDLYEVPCPEGAKKVFVDMYACDRAQPSRSEFERDTYVRDAFLAGDHARFSERCLAEQARGPDRVTLMMQSCLPAMPTALREQGKVEEAHAWLGRYCNGTPPPTAEQPKRWIYFRNVLEALEALREGQNRADSDRAYERKQVTGEYAKVCDVDLKEYERWRKANPD</sequence>
<gene>
    <name evidence="2" type="ORF">POL25_38120</name>
</gene>
<dbReference type="RefSeq" id="WP_272091307.1">
    <property type="nucleotide sequence ID" value="NZ_JAQNDL010000004.1"/>
</dbReference>
<dbReference type="EMBL" id="JAQNDL010000004">
    <property type="protein sequence ID" value="MDC0722769.1"/>
    <property type="molecule type" value="Genomic_DNA"/>
</dbReference>
<evidence type="ECO:0000313" key="3">
    <source>
        <dbReference type="Proteomes" id="UP001221686"/>
    </source>
</evidence>
<organism evidence="2 3">
    <name type="scientific">Nannocystis bainbridge</name>
    <dbReference type="NCBI Taxonomy" id="2995303"/>
    <lineage>
        <taxon>Bacteria</taxon>
        <taxon>Pseudomonadati</taxon>
        <taxon>Myxococcota</taxon>
        <taxon>Polyangia</taxon>
        <taxon>Nannocystales</taxon>
        <taxon>Nannocystaceae</taxon>
        <taxon>Nannocystis</taxon>
    </lineage>
</organism>
<dbReference type="Proteomes" id="UP001221686">
    <property type="component" value="Unassembled WGS sequence"/>
</dbReference>
<evidence type="ECO:0000256" key="1">
    <source>
        <dbReference type="SAM" id="MobiDB-lite"/>
    </source>
</evidence>
<keyword evidence="3" id="KW-1185">Reference proteome</keyword>
<protein>
    <recommendedName>
        <fullName evidence="4">Lipoprotein</fullName>
    </recommendedName>
</protein>
<name>A0ABT5EBR2_9BACT</name>
<feature type="region of interest" description="Disordered" evidence="1">
    <location>
        <begin position="19"/>
        <end position="105"/>
    </location>
</feature>
<evidence type="ECO:0000313" key="2">
    <source>
        <dbReference type="EMBL" id="MDC0722769.1"/>
    </source>
</evidence>
<proteinExistence type="predicted"/>
<feature type="compositionally biased region" description="Basic and acidic residues" evidence="1">
    <location>
        <begin position="69"/>
        <end position="86"/>
    </location>
</feature>